<dbReference type="EMBL" id="JAODUO010001924">
    <property type="protein sequence ID" value="KAK2156957.1"/>
    <property type="molecule type" value="Genomic_DNA"/>
</dbReference>
<gene>
    <name evidence="1" type="ORF">NP493_1927g00009</name>
</gene>
<keyword evidence="2" id="KW-1185">Reference proteome</keyword>
<protein>
    <submittedName>
        <fullName evidence="1">Uncharacterized protein</fullName>
    </submittedName>
</protein>
<sequence>MWKNAGSPRQGPLYDMKNRAKARFKGAMTFIRSNEDALRKESLAKKLLCKNDKAFWKEIKLMNNSNLSLPNVIDGVTGSHNIVNMWKSHYEDLFNCLSNIKDVNTICKNAEYQRDVEVSHSEIIHAIKYLKDKSCG</sequence>
<dbReference type="AlphaFoldDB" id="A0AAD9JPT5"/>
<organism evidence="1 2">
    <name type="scientific">Ridgeia piscesae</name>
    <name type="common">Tubeworm</name>
    <dbReference type="NCBI Taxonomy" id="27915"/>
    <lineage>
        <taxon>Eukaryota</taxon>
        <taxon>Metazoa</taxon>
        <taxon>Spiralia</taxon>
        <taxon>Lophotrochozoa</taxon>
        <taxon>Annelida</taxon>
        <taxon>Polychaeta</taxon>
        <taxon>Sedentaria</taxon>
        <taxon>Canalipalpata</taxon>
        <taxon>Sabellida</taxon>
        <taxon>Siboglinidae</taxon>
        <taxon>Ridgeia</taxon>
    </lineage>
</organism>
<accession>A0AAD9JPT5</accession>
<dbReference type="Proteomes" id="UP001209878">
    <property type="component" value="Unassembled WGS sequence"/>
</dbReference>
<comment type="caution">
    <text evidence="1">The sequence shown here is derived from an EMBL/GenBank/DDBJ whole genome shotgun (WGS) entry which is preliminary data.</text>
</comment>
<evidence type="ECO:0000313" key="1">
    <source>
        <dbReference type="EMBL" id="KAK2156957.1"/>
    </source>
</evidence>
<name>A0AAD9JPT5_RIDPI</name>
<reference evidence="1" key="1">
    <citation type="journal article" date="2023" name="Mol. Biol. Evol.">
        <title>Third-Generation Sequencing Reveals the Adaptive Role of the Epigenome in Three Deep-Sea Polychaetes.</title>
        <authorList>
            <person name="Perez M."/>
            <person name="Aroh O."/>
            <person name="Sun Y."/>
            <person name="Lan Y."/>
            <person name="Juniper S.K."/>
            <person name="Young C.R."/>
            <person name="Angers B."/>
            <person name="Qian P.Y."/>
        </authorList>
    </citation>
    <scope>NUCLEOTIDE SEQUENCE</scope>
    <source>
        <strain evidence="1">R07B-5</strain>
    </source>
</reference>
<evidence type="ECO:0000313" key="2">
    <source>
        <dbReference type="Proteomes" id="UP001209878"/>
    </source>
</evidence>
<proteinExistence type="predicted"/>